<comment type="caution">
    <text evidence="1">The sequence shown here is derived from an EMBL/GenBank/DDBJ whole genome shotgun (WGS) entry which is preliminary data.</text>
</comment>
<accession>A0ACC1LFT8</accession>
<evidence type="ECO:0000313" key="1">
    <source>
        <dbReference type="EMBL" id="KAJ2807294.1"/>
    </source>
</evidence>
<dbReference type="EMBL" id="JANBUP010001225">
    <property type="protein sequence ID" value="KAJ2807294.1"/>
    <property type="molecule type" value="Genomic_DNA"/>
</dbReference>
<name>A0ACC1LFT8_9FUNG</name>
<gene>
    <name evidence="1" type="primary">ATG2_1</name>
    <name evidence="1" type="ORF">H4S07_003616</name>
</gene>
<protein>
    <submittedName>
        <fullName evidence="1">Autophagy- protein 2</fullName>
    </submittedName>
</protein>
<organism evidence="1 2">
    <name type="scientific">Coemansia furcata</name>
    <dbReference type="NCBI Taxonomy" id="417177"/>
    <lineage>
        <taxon>Eukaryota</taxon>
        <taxon>Fungi</taxon>
        <taxon>Fungi incertae sedis</taxon>
        <taxon>Zoopagomycota</taxon>
        <taxon>Kickxellomycotina</taxon>
        <taxon>Kickxellomycetes</taxon>
        <taxon>Kickxellales</taxon>
        <taxon>Kickxellaceae</taxon>
        <taxon>Coemansia</taxon>
    </lineage>
</organism>
<sequence length="630" mass="67845">MPESRGAYIRRNSVLEAPQSPRGPARPTSPPRPARRSVKPKIELRATHVHAEFKQFSESSATAYDFGLNVGMLEILDELDSSEWSKFLTRRRDTKTGLPATLQSLANSRNRQLFTKGTADSDRVTSSSMRRQRSSRWPNNNAEPMICAQAESVRPYPTLATEELRIDVEISPLRCYIHQDALDFLIAFFEAAEQHSAVLMANDESKQQGSGKPVAPERRGLYGQRQRASVVDHPYFQIVRIAPINLIFDYKPRRMRAPSGSNSSGRQYQAQGVATTSTSATDSSSSVPAVGAGASPNSPVTISAPSRKPIELLNFFPLEDAEMTLNTVKVRGVAGISKLVHELGRAWLPHLTQTQIPGVVSGMTPLRSLVNIGSGFADLVILPLEQYRKDGRLVQGIKRGAQSFARTTALEAIQLGAKVAVNAQTLLEQAGDILNVDITNAGESGSVPHSYEGAEGVMSGDHPHIVVDLADWPDYMSADGHSTVAAGSEYGGSVSGGGAGRRNNFNKSKYARQPESLSEGMRQAYLSLRSNVGDAVQTILAIPVVVQESVGDDGGEGAGDGAPGRSPVHGSVRAVVRAVPVAVLKPMIGATEAVSKTLLGLRNTMEPARRGQLEDKYKSRSLGSKKSHPS</sequence>
<reference evidence="1" key="1">
    <citation type="submission" date="2022-07" db="EMBL/GenBank/DDBJ databases">
        <title>Phylogenomic reconstructions and comparative analyses of Kickxellomycotina fungi.</title>
        <authorList>
            <person name="Reynolds N.K."/>
            <person name="Stajich J.E."/>
            <person name="Barry K."/>
            <person name="Grigoriev I.V."/>
            <person name="Crous P."/>
            <person name="Smith M.E."/>
        </authorList>
    </citation>
    <scope>NUCLEOTIDE SEQUENCE</scope>
    <source>
        <strain evidence="1">CBS 102833</strain>
    </source>
</reference>
<proteinExistence type="predicted"/>
<keyword evidence="2" id="KW-1185">Reference proteome</keyword>
<evidence type="ECO:0000313" key="2">
    <source>
        <dbReference type="Proteomes" id="UP001140096"/>
    </source>
</evidence>
<dbReference type="Proteomes" id="UP001140096">
    <property type="component" value="Unassembled WGS sequence"/>
</dbReference>